<evidence type="ECO:0000313" key="2">
    <source>
        <dbReference type="Proteomes" id="UP000678679"/>
    </source>
</evidence>
<evidence type="ECO:0000313" key="1">
    <source>
        <dbReference type="EMBL" id="QWG04439.1"/>
    </source>
</evidence>
<accession>A0AAX1NA59</accession>
<name>A0AAX1NA59_9BACT</name>
<keyword evidence="2" id="KW-1185">Reference proteome</keyword>
<protein>
    <submittedName>
        <fullName evidence="1">Uncharacterized protein</fullName>
    </submittedName>
</protein>
<proteinExistence type="predicted"/>
<organism evidence="1 2">
    <name type="scientific">Flammeovirga yaeyamensis</name>
    <dbReference type="NCBI Taxonomy" id="367791"/>
    <lineage>
        <taxon>Bacteria</taxon>
        <taxon>Pseudomonadati</taxon>
        <taxon>Bacteroidota</taxon>
        <taxon>Cytophagia</taxon>
        <taxon>Cytophagales</taxon>
        <taxon>Flammeovirgaceae</taxon>
        <taxon>Flammeovirga</taxon>
    </lineage>
</organism>
<dbReference type="RefSeq" id="WP_169663900.1">
    <property type="nucleotide sequence ID" value="NZ_CP076133.1"/>
</dbReference>
<sequence>MKNLITIFFLILNTHVCEAQELDSNIRKNIISTEFAGPFVLGYGVHYERYLMYQSHIRFSLRTGAGVIDSSKKWSTYFGGSLIIKDTK</sequence>
<dbReference type="AlphaFoldDB" id="A0AAX1NA59"/>
<gene>
    <name evidence="1" type="ORF">KMW28_26450</name>
</gene>
<dbReference type="KEGG" id="fya:KMW28_26450"/>
<dbReference type="Proteomes" id="UP000678679">
    <property type="component" value="Chromosome 2"/>
</dbReference>
<reference evidence="1 2" key="1">
    <citation type="submission" date="2021-05" db="EMBL/GenBank/DDBJ databases">
        <title>Comparative genomic studies on the polysaccharide-degrading batcterial strains of the Flammeovirga genus.</title>
        <authorList>
            <person name="Zewei F."/>
            <person name="Zheng Z."/>
            <person name="Yu L."/>
            <person name="Ruyue G."/>
            <person name="Yanhong M."/>
            <person name="Yuanyuan C."/>
            <person name="Jingyan G."/>
            <person name="Wenjun H."/>
        </authorList>
    </citation>
    <scope>NUCLEOTIDE SEQUENCE [LARGE SCALE GENOMIC DNA]</scope>
    <source>
        <strain evidence="1 2">NBRC:100898</strain>
    </source>
</reference>
<dbReference type="EMBL" id="CP076133">
    <property type="protein sequence ID" value="QWG04439.1"/>
    <property type="molecule type" value="Genomic_DNA"/>
</dbReference>